<dbReference type="Pfam" id="PF01984">
    <property type="entry name" value="dsDNA_bind"/>
    <property type="match status" value="1"/>
</dbReference>
<proteinExistence type="inferred from homology"/>
<keyword evidence="7" id="KW-1185">Reference proteome</keyword>
<feature type="domain" description="TFIIS central" evidence="5">
    <location>
        <begin position="1"/>
        <end position="28"/>
    </location>
</feature>
<dbReference type="GO" id="GO:0005829">
    <property type="term" value="C:cytosol"/>
    <property type="evidence" value="ECO:0007669"/>
    <property type="project" value="TreeGrafter"/>
</dbReference>
<dbReference type="PANTHER" id="PTHR10840">
    <property type="entry name" value="PROGRAMMED CELL DEATH PROTEIN 5"/>
    <property type="match status" value="1"/>
</dbReference>
<feature type="compositionally biased region" description="Low complexity" evidence="4">
    <location>
        <begin position="16"/>
        <end position="25"/>
    </location>
</feature>
<dbReference type="GeneID" id="9346359"/>
<evidence type="ECO:0000256" key="3">
    <source>
        <dbReference type="HAMAP-Rule" id="MF_00026"/>
    </source>
</evidence>
<dbReference type="OrthoDB" id="7912at2157"/>
<dbReference type="RefSeq" id="WP_013194207.1">
    <property type="nucleotide sequence ID" value="NC_014253.1"/>
</dbReference>
<feature type="region of interest" description="Disordered" evidence="4">
    <location>
        <begin position="1"/>
        <end position="43"/>
    </location>
</feature>
<dbReference type="PIRSF" id="PIRSF015730">
    <property type="entry name" value="TFAR19"/>
    <property type="match status" value="1"/>
</dbReference>
<dbReference type="HAMAP" id="MF_00026">
    <property type="entry name" value="dsDNA_bind"/>
    <property type="match status" value="1"/>
</dbReference>
<dbReference type="KEGG" id="mev:Metev_0738"/>
<dbReference type="HOGENOM" id="CLU_122978_3_0_2"/>
<sequence>MSDELEEIRRKKREQIQQQQQAAQQPGIDQYANQQEQAERMEEEKKKILRQILTPDARERLTRLKMSRNELGEQLESQLISLAQSGRIQSVIDDEKLKQLLSQIQPKKHDTNIRRV</sequence>
<dbReference type="InterPro" id="IPR036883">
    <property type="entry name" value="PDCD5-like_sf"/>
</dbReference>
<dbReference type="InterPro" id="IPR002836">
    <property type="entry name" value="PDCD5-like"/>
</dbReference>
<dbReference type="PANTHER" id="PTHR10840:SF0">
    <property type="entry name" value="PROGRAMMED CELL DEATH PROTEIN 5"/>
    <property type="match status" value="1"/>
</dbReference>
<name>D7E715_METEZ</name>
<evidence type="ECO:0000259" key="5">
    <source>
        <dbReference type="PROSITE" id="PS51321"/>
    </source>
</evidence>
<dbReference type="PROSITE" id="PS51321">
    <property type="entry name" value="TFIIS_CENTRAL"/>
    <property type="match status" value="1"/>
</dbReference>
<gene>
    <name evidence="6" type="ordered locus">Metev_0738</name>
</gene>
<reference evidence="6 7" key="1">
    <citation type="submission" date="2010-06" db="EMBL/GenBank/DDBJ databases">
        <title>Complete sequence chromosome of Methanohalobium evestigatum Z-7303.</title>
        <authorList>
            <consortium name="US DOE Joint Genome Institute"/>
            <person name="Lucas S."/>
            <person name="Copeland A."/>
            <person name="Lapidus A."/>
            <person name="Cheng J.-F."/>
            <person name="Bruce D."/>
            <person name="Goodwin L."/>
            <person name="Pitluck S."/>
            <person name="Saunders E."/>
            <person name="Detter J.C."/>
            <person name="Han C."/>
            <person name="Tapia R."/>
            <person name="Land M."/>
            <person name="Hauser L."/>
            <person name="Kyrpides N."/>
            <person name="Mikhailova N."/>
            <person name="Sieprawska-Lupa M."/>
            <person name="Whitman W.B."/>
            <person name="Anderson I."/>
            <person name="Woyke T."/>
        </authorList>
    </citation>
    <scope>NUCLEOTIDE SEQUENCE [LARGE SCALE GENOMIC DNA]</scope>
    <source>
        <strain evidence="7">ATCC BAA-1072 / DSM 3721 / NBRC 107634 / OCM 161 / Z-7303</strain>
    </source>
</reference>
<accession>D7E715</accession>
<evidence type="ECO:0000256" key="2">
    <source>
        <dbReference type="ARBA" id="ARBA00023125"/>
    </source>
</evidence>
<dbReference type="EMBL" id="CP002069">
    <property type="protein sequence ID" value="ADI73639.1"/>
    <property type="molecule type" value="Genomic_DNA"/>
</dbReference>
<dbReference type="InterPro" id="IPR022889">
    <property type="entry name" value="DNA_bind_arc"/>
</dbReference>
<dbReference type="AlphaFoldDB" id="D7E715"/>
<evidence type="ECO:0000313" key="7">
    <source>
        <dbReference type="Proteomes" id="UP000000391"/>
    </source>
</evidence>
<dbReference type="Proteomes" id="UP000000391">
    <property type="component" value="Chromosome"/>
</dbReference>
<dbReference type="SUPFAM" id="SSF46950">
    <property type="entry name" value="Double-stranded DNA-binding domain"/>
    <property type="match status" value="1"/>
</dbReference>
<dbReference type="NCBIfam" id="NF003268">
    <property type="entry name" value="PRK04239.1"/>
    <property type="match status" value="1"/>
</dbReference>
<evidence type="ECO:0000256" key="1">
    <source>
        <dbReference type="ARBA" id="ARBA00010490"/>
    </source>
</evidence>
<dbReference type="GO" id="GO:0006351">
    <property type="term" value="P:DNA-templated transcription"/>
    <property type="evidence" value="ECO:0007669"/>
    <property type="project" value="InterPro"/>
</dbReference>
<dbReference type="InterPro" id="IPR003618">
    <property type="entry name" value="TFIIS_cen_dom"/>
</dbReference>
<dbReference type="Gene3D" id="1.10.8.140">
    <property type="entry name" value="PDCD5-like"/>
    <property type="match status" value="1"/>
</dbReference>
<evidence type="ECO:0000256" key="4">
    <source>
        <dbReference type="SAM" id="MobiDB-lite"/>
    </source>
</evidence>
<organism evidence="6 7">
    <name type="scientific">Methanohalobium evestigatum (strain ATCC BAA-1072 / DSM 3721 / NBRC 107634 / OCM 161 / Z-7303)</name>
    <dbReference type="NCBI Taxonomy" id="644295"/>
    <lineage>
        <taxon>Archaea</taxon>
        <taxon>Methanobacteriati</taxon>
        <taxon>Methanobacteriota</taxon>
        <taxon>Stenosarchaea group</taxon>
        <taxon>Methanomicrobia</taxon>
        <taxon>Methanosarcinales</taxon>
        <taxon>Methanosarcinaceae</taxon>
        <taxon>Methanohalobium</taxon>
    </lineage>
</organism>
<protein>
    <recommendedName>
        <fullName evidence="3">DNA-binding protein Metev_0738</fullName>
    </recommendedName>
</protein>
<dbReference type="GO" id="GO:0003677">
    <property type="term" value="F:DNA binding"/>
    <property type="evidence" value="ECO:0007669"/>
    <property type="project" value="UniProtKB-UniRule"/>
</dbReference>
<evidence type="ECO:0000313" key="6">
    <source>
        <dbReference type="EMBL" id="ADI73639.1"/>
    </source>
</evidence>
<dbReference type="STRING" id="644295.Metev_0738"/>
<keyword evidence="2 3" id="KW-0238">DNA-binding</keyword>
<comment type="similarity">
    <text evidence="1 3">Belongs to the PDCD5 family.</text>
</comment>